<keyword evidence="2" id="KW-1133">Transmembrane helix</keyword>
<protein>
    <submittedName>
        <fullName evidence="3">Uncharacterized protein</fullName>
    </submittedName>
</protein>
<reference evidence="3" key="1">
    <citation type="submission" date="2023-09" db="UniProtKB">
        <authorList>
            <consortium name="Ensembl"/>
        </authorList>
    </citation>
    <scope>IDENTIFICATION</scope>
</reference>
<organism evidence="3">
    <name type="scientific">Balaenoptera musculus</name>
    <name type="common">Blue whale</name>
    <dbReference type="NCBI Taxonomy" id="9771"/>
    <lineage>
        <taxon>Eukaryota</taxon>
        <taxon>Metazoa</taxon>
        <taxon>Chordata</taxon>
        <taxon>Craniata</taxon>
        <taxon>Vertebrata</taxon>
        <taxon>Euteleostomi</taxon>
        <taxon>Mammalia</taxon>
        <taxon>Eutheria</taxon>
        <taxon>Laurasiatheria</taxon>
        <taxon>Artiodactyla</taxon>
        <taxon>Whippomorpha</taxon>
        <taxon>Cetacea</taxon>
        <taxon>Mysticeti</taxon>
        <taxon>Balaenopteridae</taxon>
        <taxon>Balaenoptera</taxon>
    </lineage>
</organism>
<dbReference type="AlphaFoldDB" id="A0A8C0CGT1"/>
<feature type="region of interest" description="Disordered" evidence="1">
    <location>
        <begin position="71"/>
        <end position="201"/>
    </location>
</feature>
<dbReference type="Ensembl" id="ENSBMST00010006883.1">
    <property type="protein sequence ID" value="ENSBMSP00010006148.1"/>
    <property type="gene ID" value="ENSBMSG00010004630.1"/>
</dbReference>
<proteinExistence type="predicted"/>
<accession>A0A8C0CGT1</accession>
<sequence>MPLLDSSVIPAGPGKLDRETGSACGPCPLLGPVPDIISAFLLLGPLFLIISSLHPNGVFFSGVAVSETEDLASNPLTSPSSHPSPTSVENLNSQESTERGSILHPSTPSSEADSITPSNSEATFTMQPTSSQAETVTHSSSGSPSSEHTLTSHSSPLSSISLTTLRRSPTHPNPSTVPSFVSSATTDGTSSSPPGDTGAPELHRNPGVVVAVCLLVSVLLIGCVIMAVRCCHTGVSEFQKLDEGLVSQRSSSAYHTLE</sequence>
<evidence type="ECO:0000256" key="2">
    <source>
        <dbReference type="SAM" id="Phobius"/>
    </source>
</evidence>
<feature type="transmembrane region" description="Helical" evidence="2">
    <location>
        <begin position="208"/>
        <end position="228"/>
    </location>
</feature>
<feature type="compositionally biased region" description="Polar residues" evidence="1">
    <location>
        <begin position="173"/>
        <end position="194"/>
    </location>
</feature>
<keyword evidence="2" id="KW-0472">Membrane</keyword>
<evidence type="ECO:0000256" key="1">
    <source>
        <dbReference type="SAM" id="MobiDB-lite"/>
    </source>
</evidence>
<name>A0A8C0CGT1_BALMU</name>
<keyword evidence="2" id="KW-0812">Transmembrane</keyword>
<dbReference type="GeneTree" id="ENSGT01030000234883"/>
<evidence type="ECO:0000313" key="3">
    <source>
        <dbReference type="Ensembl" id="ENSBMSP00010006148.1"/>
    </source>
</evidence>
<feature type="compositionally biased region" description="Low complexity" evidence="1">
    <location>
        <begin position="73"/>
        <end position="87"/>
    </location>
</feature>
<feature type="region of interest" description="Disordered" evidence="1">
    <location>
        <begin position="1"/>
        <end position="20"/>
    </location>
</feature>
<dbReference type="OMA" id="VIMAVRC"/>
<feature type="compositionally biased region" description="Low complexity" evidence="1">
    <location>
        <begin position="135"/>
        <end position="167"/>
    </location>
</feature>
<feature type="compositionally biased region" description="Polar residues" evidence="1">
    <location>
        <begin position="104"/>
        <end position="134"/>
    </location>
</feature>